<gene>
    <name evidence="1" type="ORF">EQU24_20660</name>
</gene>
<sequence length="114" mass="12405">MICHSGNALTVLFDHAKEQLPDDQLQWLTNLGEAATMHCDNVAETLNSLACVLSADETISKPGDKDLACILWGLHDSLRSVSASVFVSDEARAELDRRQIERAATQKTGNKKPG</sequence>
<organism evidence="1 2">
    <name type="scientific">Methylotuvimicrobium buryatense</name>
    <name type="common">Methylomicrobium buryatense</name>
    <dbReference type="NCBI Taxonomy" id="95641"/>
    <lineage>
        <taxon>Bacteria</taxon>
        <taxon>Pseudomonadati</taxon>
        <taxon>Pseudomonadota</taxon>
        <taxon>Gammaproteobacteria</taxon>
        <taxon>Methylococcales</taxon>
        <taxon>Methylococcaceae</taxon>
        <taxon>Methylotuvimicrobium</taxon>
    </lineage>
</organism>
<keyword evidence="2" id="KW-1185">Reference proteome</keyword>
<dbReference type="KEGG" id="mbur:EQU24_20660"/>
<dbReference type="RefSeq" id="WP_017841740.1">
    <property type="nucleotide sequence ID" value="NZ_CP035467.1"/>
</dbReference>
<accession>A0A4P9US80</accession>
<dbReference type="AlphaFoldDB" id="A0A4P9US80"/>
<dbReference type="STRING" id="675511.GCA_000341735_03295"/>
<dbReference type="EMBL" id="CP035467">
    <property type="protein sequence ID" value="QCW84374.1"/>
    <property type="molecule type" value="Genomic_DNA"/>
</dbReference>
<name>A0A4P9US80_METBY</name>
<dbReference type="OrthoDB" id="10007659at2"/>
<dbReference type="Proteomes" id="UP000305881">
    <property type="component" value="Chromosome"/>
</dbReference>
<evidence type="ECO:0000313" key="1">
    <source>
        <dbReference type="EMBL" id="QCW84374.1"/>
    </source>
</evidence>
<protein>
    <submittedName>
        <fullName evidence="1">Uncharacterized protein</fullName>
    </submittedName>
</protein>
<evidence type="ECO:0000313" key="2">
    <source>
        <dbReference type="Proteomes" id="UP000305881"/>
    </source>
</evidence>
<proteinExistence type="predicted"/>
<reference evidence="2" key="1">
    <citation type="journal article" date="2019" name="J. Bacteriol.">
        <title>A Mutagenic Screen Identifies a TonB-Dependent Receptor Required for the Lanthanide Metal Switch in the Type I Methanotroph 'Methylotuvimicrobium buryatense' 5GB1C.</title>
        <authorList>
            <person name="Groom J.D."/>
            <person name="Ford S.M."/>
            <person name="Pesesky M.W."/>
            <person name="Lidstrom M.E."/>
        </authorList>
    </citation>
    <scope>NUCLEOTIDE SEQUENCE [LARGE SCALE GENOMIC DNA]</scope>
    <source>
        <strain evidence="2">5GB1C</strain>
    </source>
</reference>